<evidence type="ECO:0000256" key="1">
    <source>
        <dbReference type="ARBA" id="ARBA00022679"/>
    </source>
</evidence>
<dbReference type="PANTHER" id="PTHR24421">
    <property type="entry name" value="NITRATE/NITRITE SENSOR PROTEIN NARX-RELATED"/>
    <property type="match status" value="1"/>
</dbReference>
<accession>A0ABU9N602</accession>
<proteinExistence type="predicted"/>
<protein>
    <recommendedName>
        <fullName evidence="8">ATP-binding protein</fullName>
    </recommendedName>
</protein>
<feature type="repeat" description="TPR" evidence="4">
    <location>
        <begin position="109"/>
        <end position="142"/>
    </location>
</feature>
<keyword evidence="5" id="KW-0812">Transmembrane</keyword>
<keyword evidence="1" id="KW-0808">Transferase</keyword>
<dbReference type="Gene3D" id="1.25.40.10">
    <property type="entry name" value="Tetratricopeptide repeat domain"/>
    <property type="match status" value="2"/>
</dbReference>
<dbReference type="SUPFAM" id="SSF55874">
    <property type="entry name" value="ATPase domain of HSP90 chaperone/DNA topoisomerase II/histidine kinase"/>
    <property type="match status" value="1"/>
</dbReference>
<sequence length="548" mass="63064">MKLKRLLFPIFLFGMVFQSCTKDFEIEKNLSKSEYDRYNDRAFNWVEQQRYDSAFYYFHKSKSVAQSSEQMVYSLLQIASIEQKYCDFAGSEETITLAYENCTNPIYFPTIYNLLGLAFLEQYNYEEALLYFNKCYNYSLKELDKSIVKNNIAYVYLEKKEFNKAIAVLSKIVTNDSLQADKKQYAKVLDNLGYAYFKVNSPKALPYLTKSLAMRTALKNDFELIASYIHMAEYHQNSNPAFALAFAKKAYESAKNVNSPDDKIEALKFMITSSEPATAKQLALQQIALTDSIYKVRQSAKNQFIKIKYDSKKAIAEKEHHKTQKELVVVILITVIILAVLLLLFLRYRNRQKLKGSVYATETRIAKKIHDELANDVFQAMTFAETQDLNNPDSKETLLENLDTIYTRTRNISGDNCPIDTGENYSKLLIDLLHNYTSQEVNVIINGATSIDWHKLKKETKIAIYRVLQELMVNMKKHSQSTLVIISFNNFSKHIEIKYTDNGIGISSGTLPKKGLQNAENRIHAIKGTLTFENETQKGFKAKITIPK</sequence>
<dbReference type="PANTHER" id="PTHR24421:SF60">
    <property type="entry name" value="SENSOR HISTIDINE KINASE COMP"/>
    <property type="match status" value="1"/>
</dbReference>
<evidence type="ECO:0000313" key="6">
    <source>
        <dbReference type="EMBL" id="MEM0543144.1"/>
    </source>
</evidence>
<evidence type="ECO:0000313" key="7">
    <source>
        <dbReference type="Proteomes" id="UP001460072"/>
    </source>
</evidence>
<keyword evidence="2" id="KW-0418">Kinase</keyword>
<dbReference type="Gene3D" id="3.30.565.10">
    <property type="entry name" value="Histidine kinase-like ATPase, C-terminal domain"/>
    <property type="match status" value="1"/>
</dbReference>
<dbReference type="InterPro" id="IPR019734">
    <property type="entry name" value="TPR_rpt"/>
</dbReference>
<evidence type="ECO:0008006" key="8">
    <source>
        <dbReference type="Google" id="ProtNLM"/>
    </source>
</evidence>
<dbReference type="Proteomes" id="UP001460072">
    <property type="component" value="Unassembled WGS sequence"/>
</dbReference>
<dbReference type="InterPro" id="IPR036890">
    <property type="entry name" value="HATPase_C_sf"/>
</dbReference>
<keyword evidence="5" id="KW-1133">Transmembrane helix</keyword>
<comment type="caution">
    <text evidence="6">The sequence shown here is derived from an EMBL/GenBank/DDBJ whole genome shotgun (WGS) entry which is preliminary data.</text>
</comment>
<evidence type="ECO:0000256" key="3">
    <source>
        <dbReference type="ARBA" id="ARBA00023012"/>
    </source>
</evidence>
<dbReference type="InterPro" id="IPR050482">
    <property type="entry name" value="Sensor_HK_TwoCompSys"/>
</dbReference>
<gene>
    <name evidence="6" type="ORF">WFZ85_11000</name>
</gene>
<evidence type="ECO:0000256" key="5">
    <source>
        <dbReference type="SAM" id="Phobius"/>
    </source>
</evidence>
<name>A0ABU9N602_9FLAO</name>
<evidence type="ECO:0000256" key="4">
    <source>
        <dbReference type="PROSITE-ProRule" id="PRU00339"/>
    </source>
</evidence>
<dbReference type="PROSITE" id="PS50005">
    <property type="entry name" value="TPR"/>
    <property type="match status" value="1"/>
</dbReference>
<dbReference type="SMART" id="SM00028">
    <property type="entry name" value="TPR"/>
    <property type="match status" value="4"/>
</dbReference>
<dbReference type="EMBL" id="JBCGDO010000014">
    <property type="protein sequence ID" value="MEM0543144.1"/>
    <property type="molecule type" value="Genomic_DNA"/>
</dbReference>
<dbReference type="InterPro" id="IPR011990">
    <property type="entry name" value="TPR-like_helical_dom_sf"/>
</dbReference>
<dbReference type="PROSITE" id="PS51257">
    <property type="entry name" value="PROKAR_LIPOPROTEIN"/>
    <property type="match status" value="1"/>
</dbReference>
<evidence type="ECO:0000256" key="2">
    <source>
        <dbReference type="ARBA" id="ARBA00022777"/>
    </source>
</evidence>
<organism evidence="6 7">
    <name type="scientific">Flavobacterium aureirubrum</name>
    <dbReference type="NCBI Taxonomy" id="3133147"/>
    <lineage>
        <taxon>Bacteria</taxon>
        <taxon>Pseudomonadati</taxon>
        <taxon>Bacteroidota</taxon>
        <taxon>Flavobacteriia</taxon>
        <taxon>Flavobacteriales</taxon>
        <taxon>Flavobacteriaceae</taxon>
        <taxon>Flavobacterium</taxon>
    </lineage>
</organism>
<keyword evidence="5" id="KW-0472">Membrane</keyword>
<keyword evidence="4" id="KW-0802">TPR repeat</keyword>
<keyword evidence="3" id="KW-0902">Two-component regulatory system</keyword>
<keyword evidence="7" id="KW-1185">Reference proteome</keyword>
<feature type="transmembrane region" description="Helical" evidence="5">
    <location>
        <begin position="327"/>
        <end position="346"/>
    </location>
</feature>
<dbReference type="SUPFAM" id="SSF48452">
    <property type="entry name" value="TPR-like"/>
    <property type="match status" value="2"/>
</dbReference>
<dbReference type="RefSeq" id="WP_342696342.1">
    <property type="nucleotide sequence ID" value="NZ_JBCGDO010000014.1"/>
</dbReference>
<reference evidence="6 7" key="1">
    <citation type="submission" date="2024-03" db="EMBL/GenBank/DDBJ databases">
        <title>Two novel species of the genus Flavobacterium exhibiting potentially degradation of complex polysaccharides.</title>
        <authorList>
            <person name="Lian X."/>
        </authorList>
    </citation>
    <scope>NUCLEOTIDE SEQUENCE [LARGE SCALE GENOMIC DNA]</scope>
    <source>
        <strain evidence="7">j3</strain>
    </source>
</reference>